<proteinExistence type="predicted"/>
<dbReference type="AlphaFoldDB" id="A0A8A1M0E4"/>
<dbReference type="EMBL" id="CP069109">
    <property type="protein sequence ID" value="QSS59025.1"/>
    <property type="molecule type" value="Genomic_DNA"/>
</dbReference>
<evidence type="ECO:0000313" key="2">
    <source>
        <dbReference type="Proteomes" id="UP000663671"/>
    </source>
</evidence>
<sequence length="102" mass="11295">MSAAYVSSQFIQNVARPSGFSVTHVKSDFVGVVEKNLDSLRPDTAIVAMNWVERNILTGLDYLYLVNSAPTVVHGRSQRRRHLNEMADGASGKYSAFILTCF</sequence>
<dbReference type="OrthoDB" id="5235678at2759"/>
<name>A0A8A1M0E4_AJECA</name>
<organism evidence="1 2">
    <name type="scientific">Ajellomyces capsulatus</name>
    <name type="common">Darling's disease fungus</name>
    <name type="synonym">Histoplasma capsulatum</name>
    <dbReference type="NCBI Taxonomy" id="5037"/>
    <lineage>
        <taxon>Eukaryota</taxon>
        <taxon>Fungi</taxon>
        <taxon>Dikarya</taxon>
        <taxon>Ascomycota</taxon>
        <taxon>Pezizomycotina</taxon>
        <taxon>Eurotiomycetes</taxon>
        <taxon>Eurotiomycetidae</taxon>
        <taxon>Onygenales</taxon>
        <taxon>Ajellomycetaceae</taxon>
        <taxon>Histoplasma</taxon>
    </lineage>
</organism>
<dbReference type="VEuPathDB" id="FungiDB:I7I51_08457"/>
<reference evidence="1" key="1">
    <citation type="submission" date="2021-01" db="EMBL/GenBank/DDBJ databases">
        <title>Chromosome-level genome assembly of a human fungal pathogen reveals clustering of transcriptionally co-regulated genes.</title>
        <authorList>
            <person name="Voorhies M."/>
            <person name="Cohen S."/>
            <person name="Shea T.P."/>
            <person name="Petrus S."/>
            <person name="Munoz J.F."/>
            <person name="Poplawski S."/>
            <person name="Goldman W.E."/>
            <person name="Michael T."/>
            <person name="Cuomo C.A."/>
            <person name="Sil A."/>
            <person name="Beyhan S."/>
        </authorList>
    </citation>
    <scope>NUCLEOTIDE SEQUENCE</scope>
    <source>
        <strain evidence="1">WU24</strain>
    </source>
</reference>
<protein>
    <submittedName>
        <fullName evidence="1">Uncharacterized protein</fullName>
    </submittedName>
</protein>
<evidence type="ECO:0000313" key="1">
    <source>
        <dbReference type="EMBL" id="QSS59025.1"/>
    </source>
</evidence>
<dbReference type="Proteomes" id="UP000663671">
    <property type="component" value="Chromosome 2"/>
</dbReference>
<accession>A0A8A1M0E4</accession>
<gene>
    <name evidence="1" type="ORF">I7I51_08457</name>
</gene>